<sequence length="329" mass="35835">MFSAACDRLISDHEERVWHVGHQKPRTNAFNPTTLADQSQLHDWTVPGSTRAQCALAIAASPSAPDGGCALAWRSSPKGHPKRISSDIMDMMHRIVWPGRWRLCFTVTGHGAIKRPTQFHRSTSAVLCLSLPAKSLRGRCSSVNTLDPSMIGHLVVRHHGLPEGQRRSRSSERGIMGVLPPRRTYASILPTRVDTTTSRHQETHVTPPSTPPPGAVAVSEVQEPESAWECHGEKRGRAPARVLQSHHQLQRLPRVLSKSQSVRLNYPGPLAFHAPVSPLVSAGLSTADGGLHGPLLLRLNPEVGWGQGWGKGVPGTNPHTLPGWDPMIT</sequence>
<proteinExistence type="predicted"/>
<comment type="caution">
    <text evidence="1">The sequence shown here is derived from an EMBL/GenBank/DDBJ whole genome shotgun (WGS) entry which is preliminary data.</text>
</comment>
<evidence type="ECO:0000313" key="1">
    <source>
        <dbReference type="EMBL" id="KAJ8004548.1"/>
    </source>
</evidence>
<protein>
    <submittedName>
        <fullName evidence="1">Uncharacterized protein</fullName>
    </submittedName>
</protein>
<evidence type="ECO:0000313" key="2">
    <source>
        <dbReference type="Proteomes" id="UP001157502"/>
    </source>
</evidence>
<dbReference type="Proteomes" id="UP001157502">
    <property type="component" value="Chromosome 11"/>
</dbReference>
<gene>
    <name evidence="1" type="ORF">DPEC_G00137420</name>
</gene>
<dbReference type="EMBL" id="CM055738">
    <property type="protein sequence ID" value="KAJ8004548.1"/>
    <property type="molecule type" value="Genomic_DNA"/>
</dbReference>
<reference evidence="1" key="1">
    <citation type="submission" date="2021-05" db="EMBL/GenBank/DDBJ databases">
        <authorList>
            <person name="Pan Q."/>
            <person name="Jouanno E."/>
            <person name="Zahm M."/>
            <person name="Klopp C."/>
            <person name="Cabau C."/>
            <person name="Louis A."/>
            <person name="Berthelot C."/>
            <person name="Parey E."/>
            <person name="Roest Crollius H."/>
            <person name="Montfort J."/>
            <person name="Robinson-Rechavi M."/>
            <person name="Bouchez O."/>
            <person name="Lampietro C."/>
            <person name="Lopez Roques C."/>
            <person name="Donnadieu C."/>
            <person name="Postlethwait J."/>
            <person name="Bobe J."/>
            <person name="Dillon D."/>
            <person name="Chandos A."/>
            <person name="von Hippel F."/>
            <person name="Guiguen Y."/>
        </authorList>
    </citation>
    <scope>NUCLEOTIDE SEQUENCE</scope>
    <source>
        <strain evidence="1">YG-Jan2019</strain>
    </source>
</reference>
<accession>A0ACC2GLQ7</accession>
<keyword evidence="2" id="KW-1185">Reference proteome</keyword>
<name>A0ACC2GLQ7_DALPE</name>
<organism evidence="1 2">
    <name type="scientific">Dallia pectoralis</name>
    <name type="common">Alaska blackfish</name>
    <dbReference type="NCBI Taxonomy" id="75939"/>
    <lineage>
        <taxon>Eukaryota</taxon>
        <taxon>Metazoa</taxon>
        <taxon>Chordata</taxon>
        <taxon>Craniata</taxon>
        <taxon>Vertebrata</taxon>
        <taxon>Euteleostomi</taxon>
        <taxon>Actinopterygii</taxon>
        <taxon>Neopterygii</taxon>
        <taxon>Teleostei</taxon>
        <taxon>Protacanthopterygii</taxon>
        <taxon>Esociformes</taxon>
        <taxon>Umbridae</taxon>
        <taxon>Dallia</taxon>
    </lineage>
</organism>